<name>A0A2T5HV87_9RHOB</name>
<keyword evidence="3" id="KW-1185">Reference proteome</keyword>
<protein>
    <submittedName>
        <fullName evidence="2">Heavy-metal resistance protein</fullName>
    </submittedName>
</protein>
<keyword evidence="1" id="KW-0472">Membrane</keyword>
<evidence type="ECO:0000256" key="1">
    <source>
        <dbReference type="SAM" id="Phobius"/>
    </source>
</evidence>
<evidence type="ECO:0000313" key="2">
    <source>
        <dbReference type="EMBL" id="PTQ75509.1"/>
    </source>
</evidence>
<keyword evidence="1" id="KW-1133">Transmembrane helix</keyword>
<reference evidence="2 3" key="1">
    <citation type="submission" date="2018-04" db="EMBL/GenBank/DDBJ databases">
        <title>Genomic Encyclopedia of Archaeal and Bacterial Type Strains, Phase II (KMG-II): from individual species to whole genera.</title>
        <authorList>
            <person name="Goeker M."/>
        </authorList>
    </citation>
    <scope>NUCLEOTIDE SEQUENCE [LARGE SCALE GENOMIC DNA]</scope>
    <source>
        <strain evidence="2 3">DSM 100434</strain>
    </source>
</reference>
<accession>A0A2T5HV87</accession>
<organism evidence="2 3">
    <name type="scientific">Celeribacter persicus</name>
    <dbReference type="NCBI Taxonomy" id="1651082"/>
    <lineage>
        <taxon>Bacteria</taxon>
        <taxon>Pseudomonadati</taxon>
        <taxon>Pseudomonadota</taxon>
        <taxon>Alphaproteobacteria</taxon>
        <taxon>Rhodobacterales</taxon>
        <taxon>Roseobacteraceae</taxon>
        <taxon>Celeribacter</taxon>
    </lineage>
</organism>
<dbReference type="EMBL" id="QAOH01000001">
    <property type="protein sequence ID" value="PTQ75509.1"/>
    <property type="molecule type" value="Genomic_DNA"/>
</dbReference>
<dbReference type="AlphaFoldDB" id="A0A2T5HV87"/>
<comment type="caution">
    <text evidence="2">The sequence shown here is derived from an EMBL/GenBank/DDBJ whole genome shotgun (WGS) entry which is preliminary data.</text>
</comment>
<dbReference type="RefSeq" id="WP_146168227.1">
    <property type="nucleotide sequence ID" value="NZ_QAOH01000001.1"/>
</dbReference>
<dbReference type="Proteomes" id="UP000244077">
    <property type="component" value="Unassembled WGS sequence"/>
</dbReference>
<evidence type="ECO:0000313" key="3">
    <source>
        <dbReference type="Proteomes" id="UP000244077"/>
    </source>
</evidence>
<gene>
    <name evidence="2" type="ORF">C8N42_10147</name>
</gene>
<dbReference type="OrthoDB" id="7864150at2"/>
<sequence length="142" mass="15634">MSAQVTQPHRHSPRRAWGRMALIAVLGLSLLGNAVTFGVIWRFQQVRAVVMGDGAVHMPAFPSEIRKELRGRFVGDTALHASLRDVIEARRAVVTVSTEAPFDKAATEAAMAEFRTRFIASFDQMQAMVLDVLEEQAGESPD</sequence>
<feature type="transmembrane region" description="Helical" evidence="1">
    <location>
        <begin position="21"/>
        <end position="41"/>
    </location>
</feature>
<keyword evidence="1" id="KW-0812">Transmembrane</keyword>
<proteinExistence type="predicted"/>